<sequence>MKISCGEIQHYNAQFSRMFSSRMKFAREYFYGENLSQFNQRIYTHGVRCLKNDVKKKLYTEDTKQAKKIVRAWMLYTEALDRTNQLRGTVFCPRTQTVNMDRSREIRERKAEQDEAEENLRKKVYGEKWQQVKW</sequence>
<dbReference type="EMBL" id="MN740626">
    <property type="protein sequence ID" value="QHS79112.1"/>
    <property type="molecule type" value="Genomic_DNA"/>
</dbReference>
<dbReference type="AlphaFoldDB" id="A0A6C0AHB1"/>
<name>A0A6C0AHB1_9ZZZZ</name>
<organism evidence="1">
    <name type="scientific">viral metagenome</name>
    <dbReference type="NCBI Taxonomy" id="1070528"/>
    <lineage>
        <taxon>unclassified sequences</taxon>
        <taxon>metagenomes</taxon>
        <taxon>organismal metagenomes</taxon>
    </lineage>
</organism>
<reference evidence="1" key="1">
    <citation type="journal article" date="2020" name="Nature">
        <title>Giant virus diversity and host interactions through global metagenomics.</title>
        <authorList>
            <person name="Schulz F."/>
            <person name="Roux S."/>
            <person name="Paez-Espino D."/>
            <person name="Jungbluth S."/>
            <person name="Walsh D.A."/>
            <person name="Denef V.J."/>
            <person name="McMahon K.D."/>
            <person name="Konstantinidis K.T."/>
            <person name="Eloe-Fadrosh E.A."/>
            <person name="Kyrpides N.C."/>
            <person name="Woyke T."/>
        </authorList>
    </citation>
    <scope>NUCLEOTIDE SEQUENCE</scope>
    <source>
        <strain evidence="1">GVMAG-S-1035118-87</strain>
    </source>
</reference>
<proteinExistence type="predicted"/>
<accession>A0A6C0AHB1</accession>
<protein>
    <submittedName>
        <fullName evidence="1">Uncharacterized protein</fullName>
    </submittedName>
</protein>
<evidence type="ECO:0000313" key="1">
    <source>
        <dbReference type="EMBL" id="QHS79112.1"/>
    </source>
</evidence>